<dbReference type="EMBL" id="JAUHPX010000006">
    <property type="protein sequence ID" value="MDN4488608.1"/>
    <property type="molecule type" value="Genomic_DNA"/>
</dbReference>
<accession>A0AAW7M1T5</accession>
<dbReference type="InterPro" id="IPR013762">
    <property type="entry name" value="Integrase-like_cat_sf"/>
</dbReference>
<comment type="caution">
    <text evidence="2">The sequence shown here is derived from an EMBL/GenBank/DDBJ whole genome shotgun (WGS) entry which is preliminary data.</text>
</comment>
<name>A0AAW7M1T5_9MICO</name>
<evidence type="ECO:0000256" key="1">
    <source>
        <dbReference type="ARBA" id="ARBA00023172"/>
    </source>
</evidence>
<evidence type="ECO:0000313" key="2">
    <source>
        <dbReference type="EMBL" id="MDN4488608.1"/>
    </source>
</evidence>
<evidence type="ECO:0008006" key="4">
    <source>
        <dbReference type="Google" id="ProtNLM"/>
    </source>
</evidence>
<dbReference type="Gene3D" id="1.10.443.10">
    <property type="entry name" value="Intergrase catalytic core"/>
    <property type="match status" value="1"/>
</dbReference>
<sequence>MAQFIGAHGSEIPAAQWAEIETFVCAAITDMHFDRTHDAKNYFTAATRLAHWAFFEAGLELEREVIFHPEVIATFISQGCDDLKPSSRGSYRSRALQMTDKFFPGLRGNVKNQALEDFDNAPEPYTDQEVIELRHWAGNQGTRYRSVNMTLMLALGIGAGLSNSEIAAVTAGDVQVDDHGVVIRVRGDRPREVPVLAEWESEIAQLARAAMRPTLHLICPRRRVLNNPSLIAALILDGSTPPVTVTVQRMRSTWIVGHLNARVPRDVVARAAGIKRTEGLSRYDKFLAPTDTSSARTLLRDGSEGTAA</sequence>
<dbReference type="GO" id="GO:0006310">
    <property type="term" value="P:DNA recombination"/>
    <property type="evidence" value="ECO:0007669"/>
    <property type="project" value="UniProtKB-KW"/>
</dbReference>
<reference evidence="2" key="1">
    <citation type="submission" date="2023-06" db="EMBL/GenBank/DDBJ databases">
        <title>Sysu t00039.</title>
        <authorList>
            <person name="Gao L."/>
            <person name="Fang B.-Z."/>
            <person name="Li W.-J."/>
        </authorList>
    </citation>
    <scope>NUCLEOTIDE SEQUENCE</scope>
    <source>
        <strain evidence="2">SYSU T00039</strain>
    </source>
</reference>
<dbReference type="GO" id="GO:0003677">
    <property type="term" value="F:DNA binding"/>
    <property type="evidence" value="ECO:0007669"/>
    <property type="project" value="InterPro"/>
</dbReference>
<protein>
    <recommendedName>
        <fullName evidence="4">Tyr recombinase domain-containing protein</fullName>
    </recommendedName>
</protein>
<dbReference type="Proteomes" id="UP001172737">
    <property type="component" value="Unassembled WGS sequence"/>
</dbReference>
<dbReference type="GO" id="GO:0015074">
    <property type="term" value="P:DNA integration"/>
    <property type="evidence" value="ECO:0007669"/>
    <property type="project" value="InterPro"/>
</dbReference>
<dbReference type="RefSeq" id="WP_301120694.1">
    <property type="nucleotide sequence ID" value="NZ_JAUHPX010000006.1"/>
</dbReference>
<keyword evidence="3" id="KW-1185">Reference proteome</keyword>
<keyword evidence="1" id="KW-0233">DNA recombination</keyword>
<evidence type="ECO:0000313" key="3">
    <source>
        <dbReference type="Proteomes" id="UP001172737"/>
    </source>
</evidence>
<dbReference type="AlphaFoldDB" id="A0AAW7M1T5"/>
<gene>
    <name evidence="2" type="ORF">QQX10_10560</name>
</gene>
<dbReference type="SUPFAM" id="SSF56349">
    <property type="entry name" value="DNA breaking-rejoining enzymes"/>
    <property type="match status" value="1"/>
</dbReference>
<proteinExistence type="predicted"/>
<organism evidence="2 3">
    <name type="scientific">Demequina lignilytica</name>
    <dbReference type="NCBI Taxonomy" id="3051663"/>
    <lineage>
        <taxon>Bacteria</taxon>
        <taxon>Bacillati</taxon>
        <taxon>Actinomycetota</taxon>
        <taxon>Actinomycetes</taxon>
        <taxon>Micrococcales</taxon>
        <taxon>Demequinaceae</taxon>
        <taxon>Demequina</taxon>
    </lineage>
</organism>
<dbReference type="InterPro" id="IPR011010">
    <property type="entry name" value="DNA_brk_join_enz"/>
</dbReference>